<name>A0ACC0TQW2_9AGAM</name>
<protein>
    <submittedName>
        <fullName evidence="1">Uncharacterized protein</fullName>
    </submittedName>
</protein>
<keyword evidence="2" id="KW-1185">Reference proteome</keyword>
<dbReference type="Proteomes" id="UP001207468">
    <property type="component" value="Unassembled WGS sequence"/>
</dbReference>
<organism evidence="1 2">
    <name type="scientific">Russula earlei</name>
    <dbReference type="NCBI Taxonomy" id="71964"/>
    <lineage>
        <taxon>Eukaryota</taxon>
        <taxon>Fungi</taxon>
        <taxon>Dikarya</taxon>
        <taxon>Basidiomycota</taxon>
        <taxon>Agaricomycotina</taxon>
        <taxon>Agaricomycetes</taxon>
        <taxon>Russulales</taxon>
        <taxon>Russulaceae</taxon>
        <taxon>Russula</taxon>
    </lineage>
</organism>
<dbReference type="EMBL" id="JAGFNK010001287">
    <property type="protein sequence ID" value="KAI9432872.1"/>
    <property type="molecule type" value="Genomic_DNA"/>
</dbReference>
<reference evidence="1" key="1">
    <citation type="submission" date="2021-03" db="EMBL/GenBank/DDBJ databases">
        <title>Evolutionary priming and transition to the ectomycorrhizal habit in an iconic lineage of mushroom-forming fungi: is preadaptation a requirement?</title>
        <authorList>
            <consortium name="DOE Joint Genome Institute"/>
            <person name="Looney B.P."/>
            <person name="Miyauchi S."/>
            <person name="Morin E."/>
            <person name="Drula E."/>
            <person name="Courty P.E."/>
            <person name="Chicoki N."/>
            <person name="Fauchery L."/>
            <person name="Kohler A."/>
            <person name="Kuo A."/>
            <person name="LaButti K."/>
            <person name="Pangilinan J."/>
            <person name="Lipzen A."/>
            <person name="Riley R."/>
            <person name="Andreopoulos W."/>
            <person name="He G."/>
            <person name="Johnson J."/>
            <person name="Barry K.W."/>
            <person name="Grigoriev I.V."/>
            <person name="Nagy L."/>
            <person name="Hibbett D."/>
            <person name="Henrissat B."/>
            <person name="Matheny P.B."/>
            <person name="Labbe J."/>
            <person name="Martin A.F."/>
        </authorList>
    </citation>
    <scope>NUCLEOTIDE SEQUENCE</scope>
    <source>
        <strain evidence="1">BPL698</strain>
    </source>
</reference>
<comment type="caution">
    <text evidence="1">The sequence shown here is derived from an EMBL/GenBank/DDBJ whole genome shotgun (WGS) entry which is preliminary data.</text>
</comment>
<evidence type="ECO:0000313" key="1">
    <source>
        <dbReference type="EMBL" id="KAI9432872.1"/>
    </source>
</evidence>
<proteinExistence type="predicted"/>
<gene>
    <name evidence="1" type="ORF">F5148DRAFT_121447</name>
</gene>
<evidence type="ECO:0000313" key="2">
    <source>
        <dbReference type="Proteomes" id="UP001207468"/>
    </source>
</evidence>
<sequence length="162" mass="18483">MKAVEMCNRLCTKHQREPMGLPPAEPVSRPATTAPISFAMIQQLQGSSQSPNTGMKERRPVRDIQTEEAKLQAEAEFMMWCTAEEERIRVKNEARAALLMRPPQKEPQSQRQHCLAEGGTRNLLCPRPRKENSNPGIVRKHHRTGESRNIIRWQGEIHLTGK</sequence>
<accession>A0ACC0TQW2</accession>